<dbReference type="EMBL" id="LN650648">
    <property type="protein sequence ID" value="CEI72950.1"/>
    <property type="molecule type" value="Genomic_DNA"/>
</dbReference>
<name>A0A2P2BRG1_9FIRM</name>
<gene>
    <name evidence="1" type="ORF">FRIFI_1415</name>
</gene>
<evidence type="ECO:0000313" key="2">
    <source>
        <dbReference type="Proteomes" id="UP000245695"/>
    </source>
</evidence>
<reference evidence="1 2" key="1">
    <citation type="submission" date="2014-09" db="EMBL/GenBank/DDBJ databases">
        <authorList>
            <person name="Hornung B.V."/>
        </authorList>
    </citation>
    <scope>NUCLEOTIDE SEQUENCE [LARGE SCALE GENOMIC DNA]</scope>
    <source>
        <strain evidence="1 2">FRIFI</strain>
    </source>
</reference>
<sequence>MELLREAVEELFIQFGRNEVTVAASQILDRYIAEEQRRRLECLNKK</sequence>
<accession>A0A2P2BRG1</accession>
<dbReference type="RefSeq" id="WP_166505444.1">
    <property type="nucleotide sequence ID" value="NZ_LN650648.1"/>
</dbReference>
<organism evidence="1 2">
    <name type="scientific">Romboutsia hominis</name>
    <dbReference type="NCBI Taxonomy" id="1507512"/>
    <lineage>
        <taxon>Bacteria</taxon>
        <taxon>Bacillati</taxon>
        <taxon>Bacillota</taxon>
        <taxon>Clostridia</taxon>
        <taxon>Peptostreptococcales</taxon>
        <taxon>Peptostreptococcaceae</taxon>
        <taxon>Romboutsia</taxon>
    </lineage>
</organism>
<evidence type="ECO:0000313" key="1">
    <source>
        <dbReference type="EMBL" id="CEI72950.1"/>
    </source>
</evidence>
<dbReference type="KEGG" id="rhom:FRIFI_1415"/>
<dbReference type="Proteomes" id="UP000245695">
    <property type="component" value="Chromosome 1"/>
</dbReference>
<protein>
    <submittedName>
        <fullName evidence="1">Uncharacterized protein</fullName>
    </submittedName>
</protein>
<keyword evidence="2" id="KW-1185">Reference proteome</keyword>
<dbReference type="AlphaFoldDB" id="A0A2P2BRG1"/>
<proteinExistence type="predicted"/>